<keyword evidence="1" id="KW-0812">Transmembrane</keyword>
<protein>
    <submittedName>
        <fullName evidence="2">N-acetylmuramoyl-L-alanine amidase</fullName>
    </submittedName>
</protein>
<feature type="transmembrane region" description="Helical" evidence="1">
    <location>
        <begin position="37"/>
        <end position="60"/>
    </location>
</feature>
<proteinExistence type="predicted"/>
<sequence>MGVNSYIGEAQLALEDLVAVYSQAKELLWQGGFDVSYYLVVFGIALLSVVGAFTLGLVGYRLLNAAVNTDTAGLLKITFLLAAVLLVVGVLLP</sequence>
<reference evidence="2 3" key="1">
    <citation type="journal article" date="2013" name="Appl. Environ. Microbiol.">
        <title>Variation of the Virus-Related Elements within Syntenic Genomes of the Hyperthermophilic Archaeon Aeropyrum.</title>
        <authorList>
            <person name="Daifuku T."/>
            <person name="Yoshida T."/>
            <person name="Kitamura T."/>
            <person name="Kawaichi S."/>
            <person name="Inoue T."/>
            <person name="Nomura K."/>
            <person name="Yoshida Y."/>
            <person name="Kuno S."/>
            <person name="Sako Y."/>
        </authorList>
    </citation>
    <scope>NUCLEOTIDE SEQUENCE [LARGE SCALE GENOMIC DNA]</scope>
    <source>
        <strain evidence="2 3">SY1</strain>
    </source>
</reference>
<dbReference type="PATRIC" id="fig|1198449.6.peg.297"/>
<gene>
    <name evidence="2" type="ORF">ACAM_0291</name>
</gene>
<evidence type="ECO:0000313" key="3">
    <source>
        <dbReference type="Proteomes" id="UP000016887"/>
    </source>
</evidence>
<organism evidence="2 3">
    <name type="scientific">Aeropyrum camini SY1 = JCM 12091</name>
    <dbReference type="NCBI Taxonomy" id="1198449"/>
    <lineage>
        <taxon>Archaea</taxon>
        <taxon>Thermoproteota</taxon>
        <taxon>Thermoprotei</taxon>
        <taxon>Desulfurococcales</taxon>
        <taxon>Desulfurococcaceae</taxon>
        <taxon>Aeropyrum</taxon>
    </lineage>
</organism>
<dbReference type="STRING" id="1198449.ACAM_0291"/>
<dbReference type="Proteomes" id="UP000016887">
    <property type="component" value="Chromosome"/>
</dbReference>
<keyword evidence="1" id="KW-1133">Transmembrane helix</keyword>
<keyword evidence="3" id="KW-1185">Reference proteome</keyword>
<feature type="transmembrane region" description="Helical" evidence="1">
    <location>
        <begin position="72"/>
        <end position="92"/>
    </location>
</feature>
<dbReference type="KEGG" id="acj:ACAM_0291"/>
<evidence type="ECO:0000313" key="2">
    <source>
        <dbReference type="EMBL" id="BAN89760.1"/>
    </source>
</evidence>
<accession>U3TCJ8</accession>
<name>U3TCJ8_9CREN</name>
<dbReference type="eggNOG" id="arCOG15067">
    <property type="taxonomic scope" value="Archaea"/>
</dbReference>
<dbReference type="EMBL" id="AP012489">
    <property type="protein sequence ID" value="BAN89760.1"/>
    <property type="molecule type" value="Genomic_DNA"/>
</dbReference>
<keyword evidence="1" id="KW-0472">Membrane</keyword>
<evidence type="ECO:0000256" key="1">
    <source>
        <dbReference type="SAM" id="Phobius"/>
    </source>
</evidence>
<dbReference type="AlphaFoldDB" id="U3TCJ8"/>